<accession>A0A2G9QE42</accession>
<dbReference type="InterPro" id="IPR011993">
    <property type="entry name" value="PH-like_dom_sf"/>
</dbReference>
<feature type="non-terminal residue" evidence="1">
    <location>
        <position position="1"/>
    </location>
</feature>
<organism evidence="1 2">
    <name type="scientific">Aquarana catesbeiana</name>
    <name type="common">American bullfrog</name>
    <name type="synonym">Rana catesbeiana</name>
    <dbReference type="NCBI Taxonomy" id="8400"/>
    <lineage>
        <taxon>Eukaryota</taxon>
        <taxon>Metazoa</taxon>
        <taxon>Chordata</taxon>
        <taxon>Craniata</taxon>
        <taxon>Vertebrata</taxon>
        <taxon>Euteleostomi</taxon>
        <taxon>Amphibia</taxon>
        <taxon>Batrachia</taxon>
        <taxon>Anura</taxon>
        <taxon>Neobatrachia</taxon>
        <taxon>Ranoidea</taxon>
        <taxon>Ranidae</taxon>
        <taxon>Aquarana</taxon>
    </lineage>
</organism>
<gene>
    <name evidence="1" type="ORF">AB205_0146280</name>
</gene>
<sequence length="91" mass="10070">RKTSNLMSPNLQSYQKTSMVHLPESGIGEDQHMTSSPSNGVDRRSATLSFEGVLYKRGALLKGWKPRWFVLDVTKHQVGPGTPSEEKEKGG</sequence>
<evidence type="ECO:0008006" key="3">
    <source>
        <dbReference type="Google" id="ProtNLM"/>
    </source>
</evidence>
<dbReference type="SUPFAM" id="SSF50729">
    <property type="entry name" value="PH domain-like"/>
    <property type="match status" value="1"/>
</dbReference>
<proteinExistence type="predicted"/>
<keyword evidence="2" id="KW-1185">Reference proteome</keyword>
<protein>
    <recommendedName>
        <fullName evidence="3">PH domain-containing protein</fullName>
    </recommendedName>
</protein>
<evidence type="ECO:0000313" key="2">
    <source>
        <dbReference type="Proteomes" id="UP000228934"/>
    </source>
</evidence>
<evidence type="ECO:0000313" key="1">
    <source>
        <dbReference type="EMBL" id="PIO13846.1"/>
    </source>
</evidence>
<dbReference type="EMBL" id="KZ007357">
    <property type="protein sequence ID" value="PIO13846.1"/>
    <property type="molecule type" value="Genomic_DNA"/>
</dbReference>
<dbReference type="OrthoDB" id="74314at2759"/>
<name>A0A2G9QE42_AQUCT</name>
<reference evidence="2" key="1">
    <citation type="journal article" date="2017" name="Nat. Commun.">
        <title>The North American bullfrog draft genome provides insight into hormonal regulation of long noncoding RNA.</title>
        <authorList>
            <person name="Hammond S.A."/>
            <person name="Warren R.L."/>
            <person name="Vandervalk B.P."/>
            <person name="Kucuk E."/>
            <person name="Khan H."/>
            <person name="Gibb E.A."/>
            <person name="Pandoh P."/>
            <person name="Kirk H."/>
            <person name="Zhao Y."/>
            <person name="Jones M."/>
            <person name="Mungall A.J."/>
            <person name="Coope R."/>
            <person name="Pleasance S."/>
            <person name="Moore R.A."/>
            <person name="Holt R.A."/>
            <person name="Round J.M."/>
            <person name="Ohora S."/>
            <person name="Walle B.V."/>
            <person name="Veldhoen N."/>
            <person name="Helbing C.C."/>
            <person name="Birol I."/>
        </authorList>
    </citation>
    <scope>NUCLEOTIDE SEQUENCE [LARGE SCALE GENOMIC DNA]</scope>
</reference>
<dbReference type="Proteomes" id="UP000228934">
    <property type="component" value="Unassembled WGS sequence"/>
</dbReference>
<dbReference type="AlphaFoldDB" id="A0A2G9QE42"/>
<dbReference type="Gene3D" id="2.30.29.30">
    <property type="entry name" value="Pleckstrin-homology domain (PH domain)/Phosphotyrosine-binding domain (PTB)"/>
    <property type="match status" value="1"/>
</dbReference>